<gene>
    <name evidence="1" type="ORF">JBS370_LOCUS10768</name>
</gene>
<evidence type="ECO:0000313" key="1">
    <source>
        <dbReference type="EMBL" id="CAF3720589.1"/>
    </source>
</evidence>
<organism evidence="1 2">
    <name type="scientific">Rotaria sordida</name>
    <dbReference type="NCBI Taxonomy" id="392033"/>
    <lineage>
        <taxon>Eukaryota</taxon>
        <taxon>Metazoa</taxon>
        <taxon>Spiralia</taxon>
        <taxon>Gnathifera</taxon>
        <taxon>Rotifera</taxon>
        <taxon>Eurotatoria</taxon>
        <taxon>Bdelloidea</taxon>
        <taxon>Philodinida</taxon>
        <taxon>Philodinidae</taxon>
        <taxon>Rotaria</taxon>
    </lineage>
</organism>
<name>A0A818W843_9BILA</name>
<evidence type="ECO:0000313" key="2">
    <source>
        <dbReference type="Proteomes" id="UP000663836"/>
    </source>
</evidence>
<comment type="caution">
    <text evidence="1">The sequence shown here is derived from an EMBL/GenBank/DDBJ whole genome shotgun (WGS) entry which is preliminary data.</text>
</comment>
<dbReference type="Proteomes" id="UP000663836">
    <property type="component" value="Unassembled WGS sequence"/>
</dbReference>
<reference evidence="1" key="1">
    <citation type="submission" date="2021-02" db="EMBL/GenBank/DDBJ databases">
        <authorList>
            <person name="Nowell W R."/>
        </authorList>
    </citation>
    <scope>NUCLEOTIDE SEQUENCE</scope>
</reference>
<dbReference type="EMBL" id="CAJOBD010000797">
    <property type="protein sequence ID" value="CAF3720589.1"/>
    <property type="molecule type" value="Genomic_DNA"/>
</dbReference>
<protein>
    <submittedName>
        <fullName evidence="1">Uncharacterized protein</fullName>
    </submittedName>
</protein>
<accession>A0A818W843</accession>
<proteinExistence type="predicted"/>
<sequence length="156" mass="18278">MSTASLYILYRTRTDLQLIIDKIWSLSKLTYCHFDVRIEGQPTFCLPTIISSSLKYLYLPKNRAHHLRTLKFEQDVSLPLHLSLFNYTNTSVRELILVGCDYCFNEEECILFSRSPLGVQCEVLLIEVNNRETIIHLVKHMIKLRALHVRYDDGMN</sequence>
<dbReference type="AlphaFoldDB" id="A0A818W843"/>